<dbReference type="AlphaFoldDB" id="A0A5B8L2R0"/>
<dbReference type="Pfam" id="PF02527">
    <property type="entry name" value="GidB"/>
    <property type="match status" value="1"/>
</dbReference>
<dbReference type="NCBIfam" id="TIGR00138">
    <property type="entry name" value="rsmG_gidB"/>
    <property type="match status" value="1"/>
</dbReference>
<evidence type="ECO:0000256" key="6">
    <source>
        <dbReference type="HAMAP-Rule" id="MF_00074"/>
    </source>
</evidence>
<evidence type="ECO:0000256" key="3">
    <source>
        <dbReference type="ARBA" id="ARBA00022603"/>
    </source>
</evidence>
<evidence type="ECO:0000256" key="1">
    <source>
        <dbReference type="ARBA" id="ARBA00022490"/>
    </source>
</evidence>
<dbReference type="GO" id="GO:0070043">
    <property type="term" value="F:rRNA (guanine-N7-)-methyltransferase activity"/>
    <property type="evidence" value="ECO:0007669"/>
    <property type="project" value="UniProtKB-UniRule"/>
</dbReference>
<sequence>MAVAVPPDDFDRLCTVAGPVSRETYGRLRAFERQFEKWAARINLAAPSTLGDIWTRHILDSAQLLPLAPEGRSWVDLGSGGGFPGAVLAILLQGRSGVSVMLVESNRKKAAFLQNVLAELAPGARVVARRIEEATRSSAAPDIVTARALAPLDRLLQLAEPWLAAGSRALFHKGRDSGEEIKVVHDTWNLDLVEHRSAIDEHSVILEITRASRRQA</sequence>
<dbReference type="HAMAP" id="MF_00074">
    <property type="entry name" value="16SrRNA_methyltr_G"/>
    <property type="match status" value="1"/>
</dbReference>
<comment type="subcellular location">
    <subcellularLocation>
        <location evidence="6">Cytoplasm</location>
    </subcellularLocation>
</comment>
<organism evidence="7 8">
    <name type="scientific">Nitratireductor mangrovi</name>
    <dbReference type="NCBI Taxonomy" id="2599600"/>
    <lineage>
        <taxon>Bacteria</taxon>
        <taxon>Pseudomonadati</taxon>
        <taxon>Pseudomonadota</taxon>
        <taxon>Alphaproteobacteria</taxon>
        <taxon>Hyphomicrobiales</taxon>
        <taxon>Phyllobacteriaceae</taxon>
        <taxon>Nitratireductor</taxon>
    </lineage>
</organism>
<protein>
    <recommendedName>
        <fullName evidence="6">Ribosomal RNA small subunit methyltransferase G</fullName>
        <ecNumber evidence="6">2.1.1.170</ecNumber>
    </recommendedName>
    <alternativeName>
        <fullName evidence="6">16S rRNA 7-methylguanosine methyltransferase</fullName>
        <shortName evidence="6">16S rRNA m7G methyltransferase</shortName>
    </alternativeName>
</protein>
<keyword evidence="3 6" id="KW-0489">Methyltransferase</keyword>
<feature type="binding site" evidence="6">
    <location>
        <position position="147"/>
    </location>
    <ligand>
        <name>S-adenosyl-L-methionine</name>
        <dbReference type="ChEBI" id="CHEBI:59789"/>
    </ligand>
</feature>
<dbReference type="OrthoDB" id="9808773at2"/>
<reference evidence="7" key="1">
    <citation type="submission" date="2020-04" db="EMBL/GenBank/DDBJ databases">
        <title>Nitratireductor sp. nov. isolated from mangrove soil.</title>
        <authorList>
            <person name="Ye Y."/>
        </authorList>
    </citation>
    <scope>NUCLEOTIDE SEQUENCE</scope>
    <source>
        <strain evidence="7">SY7</strain>
    </source>
</reference>
<comment type="catalytic activity">
    <reaction evidence="6">
        <text>guanosine(527) in 16S rRNA + S-adenosyl-L-methionine = N(7)-methylguanosine(527) in 16S rRNA + S-adenosyl-L-homocysteine</text>
        <dbReference type="Rhea" id="RHEA:42732"/>
        <dbReference type="Rhea" id="RHEA-COMP:10209"/>
        <dbReference type="Rhea" id="RHEA-COMP:10210"/>
        <dbReference type="ChEBI" id="CHEBI:57856"/>
        <dbReference type="ChEBI" id="CHEBI:59789"/>
        <dbReference type="ChEBI" id="CHEBI:74269"/>
        <dbReference type="ChEBI" id="CHEBI:74480"/>
        <dbReference type="EC" id="2.1.1.170"/>
    </reaction>
</comment>
<feature type="binding site" evidence="6">
    <location>
        <position position="83"/>
    </location>
    <ligand>
        <name>S-adenosyl-L-methionine</name>
        <dbReference type="ChEBI" id="CHEBI:59789"/>
    </ligand>
</feature>
<dbReference type="Proteomes" id="UP000321389">
    <property type="component" value="Chromosome"/>
</dbReference>
<dbReference type="EMBL" id="CP042301">
    <property type="protein sequence ID" value="QDZ01838.1"/>
    <property type="molecule type" value="Genomic_DNA"/>
</dbReference>
<name>A0A5B8L2R0_9HYPH</name>
<feature type="binding site" evidence="6">
    <location>
        <begin position="131"/>
        <end position="132"/>
    </location>
    <ligand>
        <name>S-adenosyl-L-methionine</name>
        <dbReference type="ChEBI" id="CHEBI:59789"/>
    </ligand>
</feature>
<proteinExistence type="inferred from homology"/>
<gene>
    <name evidence="6 7" type="primary">rsmG</name>
    <name evidence="7" type="ORF">FQ775_16460</name>
</gene>
<dbReference type="PANTHER" id="PTHR31760">
    <property type="entry name" value="S-ADENOSYL-L-METHIONINE-DEPENDENT METHYLTRANSFERASES SUPERFAMILY PROTEIN"/>
    <property type="match status" value="1"/>
</dbReference>
<dbReference type="GO" id="GO:0005829">
    <property type="term" value="C:cytosol"/>
    <property type="evidence" value="ECO:0007669"/>
    <property type="project" value="TreeGrafter"/>
</dbReference>
<evidence type="ECO:0000313" key="8">
    <source>
        <dbReference type="Proteomes" id="UP000321389"/>
    </source>
</evidence>
<comment type="function">
    <text evidence="6">Specifically methylates the N7 position of guanine in position 527 of 16S rRNA.</text>
</comment>
<comment type="caution">
    <text evidence="6">Lacks conserved residue(s) required for the propagation of feature annotation.</text>
</comment>
<dbReference type="Gene3D" id="3.40.50.150">
    <property type="entry name" value="Vaccinia Virus protein VP39"/>
    <property type="match status" value="1"/>
</dbReference>
<evidence type="ECO:0000256" key="2">
    <source>
        <dbReference type="ARBA" id="ARBA00022552"/>
    </source>
</evidence>
<dbReference type="EC" id="2.1.1.170" evidence="6"/>
<feature type="binding site" evidence="6">
    <location>
        <position position="78"/>
    </location>
    <ligand>
        <name>S-adenosyl-L-methionine</name>
        <dbReference type="ChEBI" id="CHEBI:59789"/>
    </ligand>
</feature>
<dbReference type="SUPFAM" id="SSF53335">
    <property type="entry name" value="S-adenosyl-L-methionine-dependent methyltransferases"/>
    <property type="match status" value="1"/>
</dbReference>
<keyword evidence="8" id="KW-1185">Reference proteome</keyword>
<dbReference type="InterPro" id="IPR003682">
    <property type="entry name" value="rRNA_ssu_MeTfrase_G"/>
</dbReference>
<keyword evidence="2 6" id="KW-0698">rRNA processing</keyword>
<evidence type="ECO:0000313" key="7">
    <source>
        <dbReference type="EMBL" id="QDZ01838.1"/>
    </source>
</evidence>
<keyword evidence="1 6" id="KW-0963">Cytoplasm</keyword>
<dbReference type="InterPro" id="IPR029063">
    <property type="entry name" value="SAM-dependent_MTases_sf"/>
</dbReference>
<keyword evidence="5 6" id="KW-0949">S-adenosyl-L-methionine</keyword>
<dbReference type="RefSeq" id="WP_146300479.1">
    <property type="nucleotide sequence ID" value="NZ_CP042301.2"/>
</dbReference>
<keyword evidence="4 6" id="KW-0808">Transferase</keyword>
<accession>A0A5B8L2R0</accession>
<comment type="similarity">
    <text evidence="6">Belongs to the methyltransferase superfamily. RNA methyltransferase RsmG family.</text>
</comment>
<evidence type="ECO:0000256" key="4">
    <source>
        <dbReference type="ARBA" id="ARBA00022679"/>
    </source>
</evidence>
<evidence type="ECO:0000256" key="5">
    <source>
        <dbReference type="ARBA" id="ARBA00022691"/>
    </source>
</evidence>
<dbReference type="PANTHER" id="PTHR31760:SF0">
    <property type="entry name" value="S-ADENOSYL-L-METHIONINE-DEPENDENT METHYLTRANSFERASES SUPERFAMILY PROTEIN"/>
    <property type="match status" value="1"/>
</dbReference>
<dbReference type="KEGG" id="niy:FQ775_16460"/>